<dbReference type="InterPro" id="IPR017443">
    <property type="entry name" value="RuBisCO_lsu_fd_N"/>
</dbReference>
<dbReference type="SUPFAM" id="SSF51649">
    <property type="entry name" value="RuBisCo, C-terminal domain"/>
    <property type="match status" value="1"/>
</dbReference>
<dbReference type="EMBL" id="CAKMMF010000028">
    <property type="protein sequence ID" value="CAH1217369.1"/>
    <property type="molecule type" value="Genomic_DNA"/>
</dbReference>
<name>A0ABM9CNA9_9BACL</name>
<evidence type="ECO:0000313" key="8">
    <source>
        <dbReference type="Proteomes" id="UP000838686"/>
    </source>
</evidence>
<evidence type="ECO:0000259" key="6">
    <source>
        <dbReference type="Pfam" id="PF02788"/>
    </source>
</evidence>
<dbReference type="SFLD" id="SFLDG00301">
    <property type="entry name" value="RuBisCO-like_proteins"/>
    <property type="match status" value="1"/>
</dbReference>
<dbReference type="Pfam" id="PF02788">
    <property type="entry name" value="RuBisCO_large_N"/>
    <property type="match status" value="1"/>
</dbReference>
<comment type="similarity">
    <text evidence="4">Belongs to the RuBisCO large chain family.</text>
</comment>
<feature type="domain" description="Ribulose bisphosphate carboxylase large subunit C-terminal" evidence="5">
    <location>
        <begin position="147"/>
        <end position="425"/>
    </location>
</feature>
<proteinExistence type="inferred from homology"/>
<evidence type="ECO:0000256" key="1">
    <source>
        <dbReference type="ARBA" id="ARBA00001946"/>
    </source>
</evidence>
<evidence type="ECO:0000256" key="2">
    <source>
        <dbReference type="ARBA" id="ARBA00022723"/>
    </source>
</evidence>
<dbReference type="Pfam" id="PF00016">
    <property type="entry name" value="RuBisCO_large"/>
    <property type="match status" value="1"/>
</dbReference>
<keyword evidence="8" id="KW-1185">Reference proteome</keyword>
<dbReference type="PANTHER" id="PTHR42704">
    <property type="entry name" value="RIBULOSE BISPHOSPHATE CARBOXYLASE"/>
    <property type="match status" value="1"/>
</dbReference>
<dbReference type="Gene3D" id="3.30.70.150">
    <property type="entry name" value="RuBisCO large subunit, N-terminal domain"/>
    <property type="match status" value="1"/>
</dbReference>
<organism evidence="7 8">
    <name type="scientific">Paenibacillus plantiphilus</name>
    <dbReference type="NCBI Taxonomy" id="2905650"/>
    <lineage>
        <taxon>Bacteria</taxon>
        <taxon>Bacillati</taxon>
        <taxon>Bacillota</taxon>
        <taxon>Bacilli</taxon>
        <taxon>Bacillales</taxon>
        <taxon>Paenibacillaceae</taxon>
        <taxon>Paenibacillus</taxon>
    </lineage>
</organism>
<dbReference type="PANTHER" id="PTHR42704:SF17">
    <property type="entry name" value="RIBULOSE BISPHOSPHATE CARBOXYLASE LARGE CHAIN"/>
    <property type="match status" value="1"/>
</dbReference>
<gene>
    <name evidence="7" type="primary">oiaT</name>
    <name evidence="7" type="ORF">PAECIP111893_04265</name>
</gene>
<accession>A0ABM9CNA9</accession>
<dbReference type="RefSeq" id="WP_236344659.1">
    <property type="nucleotide sequence ID" value="NZ_CAKMMF010000028.1"/>
</dbReference>
<dbReference type="InterPro" id="IPR020878">
    <property type="entry name" value="RuBisCo_large_chain_AS"/>
</dbReference>
<protein>
    <submittedName>
        <fullName evidence="7">3-oxo-isoapionate-4-phosphate transcarboxylase/hydrolase</fullName>
        <ecNumber evidence="7">3.7.1.-</ecNumber>
    </submittedName>
</protein>
<dbReference type="CDD" id="cd08207">
    <property type="entry name" value="RLP_NonPhot"/>
    <property type="match status" value="1"/>
</dbReference>
<evidence type="ECO:0000259" key="5">
    <source>
        <dbReference type="Pfam" id="PF00016"/>
    </source>
</evidence>
<dbReference type="Gene3D" id="3.20.20.110">
    <property type="entry name" value="Ribulose bisphosphate carboxylase, large subunit, C-terminal domain"/>
    <property type="match status" value="1"/>
</dbReference>
<dbReference type="InterPro" id="IPR036376">
    <property type="entry name" value="RuBisCO_lsu_C_sf"/>
</dbReference>
<keyword evidence="7" id="KW-0378">Hydrolase</keyword>
<dbReference type="PROSITE" id="PS00157">
    <property type="entry name" value="RUBISCO_LARGE"/>
    <property type="match status" value="1"/>
</dbReference>
<keyword evidence="3" id="KW-0460">Magnesium</keyword>
<dbReference type="InterPro" id="IPR033966">
    <property type="entry name" value="RuBisCO"/>
</dbReference>
<comment type="caution">
    <text evidence="7">The sequence shown here is derived from an EMBL/GenBank/DDBJ whole genome shotgun (WGS) entry which is preliminary data.</text>
</comment>
<dbReference type="SFLD" id="SFLDS00014">
    <property type="entry name" value="RuBisCO"/>
    <property type="match status" value="1"/>
</dbReference>
<comment type="cofactor">
    <cofactor evidence="1">
        <name>Mg(2+)</name>
        <dbReference type="ChEBI" id="CHEBI:18420"/>
    </cofactor>
</comment>
<feature type="domain" description="Ribulose bisphosphate carboxylase large subunit ferrodoxin-like N-terminal" evidence="6">
    <location>
        <begin position="10"/>
        <end position="135"/>
    </location>
</feature>
<dbReference type="Proteomes" id="UP000838686">
    <property type="component" value="Unassembled WGS sequence"/>
</dbReference>
<evidence type="ECO:0000256" key="3">
    <source>
        <dbReference type="ARBA" id="ARBA00022842"/>
    </source>
</evidence>
<dbReference type="InterPro" id="IPR036422">
    <property type="entry name" value="RuBisCO_lsu_N_sf"/>
</dbReference>
<dbReference type="EC" id="3.7.1.-" evidence="7"/>
<dbReference type="InterPro" id="IPR000685">
    <property type="entry name" value="RuBisCO_lsu_C"/>
</dbReference>
<evidence type="ECO:0000313" key="7">
    <source>
        <dbReference type="EMBL" id="CAH1217369.1"/>
    </source>
</evidence>
<evidence type="ECO:0000256" key="4">
    <source>
        <dbReference type="RuleBase" id="RU003834"/>
    </source>
</evidence>
<keyword evidence="2" id="KW-0479">Metal-binding</keyword>
<reference evidence="7" key="1">
    <citation type="submission" date="2022-01" db="EMBL/GenBank/DDBJ databases">
        <authorList>
            <person name="Criscuolo A."/>
        </authorList>
    </citation>
    <scope>NUCLEOTIDE SEQUENCE</scope>
    <source>
        <strain evidence="7">CIP111893</strain>
    </source>
</reference>
<dbReference type="SUPFAM" id="SSF54966">
    <property type="entry name" value="RuBisCO, large subunit, small (N-terminal) domain"/>
    <property type="match status" value="1"/>
</dbReference>
<dbReference type="GO" id="GO:0016787">
    <property type="term" value="F:hydrolase activity"/>
    <property type="evidence" value="ECO:0007669"/>
    <property type="project" value="UniProtKB-KW"/>
</dbReference>
<sequence>MGEREIELTDEHNVLATYLIETPYPLERAAEVMAGEQSTGTFVSVPGETPELKARHAAKVVSIKELGAYDAPSLPDCYIPPDMGKPVYRRALVQLSFPLHNFGPSLPNLLAAVAGNLYELREFSGLRLVDLELPQPFAARYPGPKFGIEGTRKLAGVYDRPIIGTIIKPSIGLPLSEYGPMVRELAEAGLDFIKDDELCGNPLYASFEQRVEAAMAEIERAADRTGKKLMYAFNITGDIDEMKRNHDIVLQAGGTCVMVSINSVGWSGVAHLRQYTELPVHGHRNQWGAMTRCPLLGMSFTAYQKLCRLAGVDHLHTNGLDSKFTESNESVAQSITDCLTPMLGGYTVMPVLSSAQWAGSAVSTYGAVRSLDVIHLAGGGILAHPDGTAAGVRSMQQGWEAAVQGIDLNTYAGTHSELQRAMEAFGKR</sequence>